<protein>
    <submittedName>
        <fullName evidence="1">Uncharacterized protein</fullName>
    </submittedName>
</protein>
<evidence type="ECO:0000313" key="2">
    <source>
        <dbReference type="Proteomes" id="UP000030675"/>
    </source>
</evidence>
<dbReference type="Proteomes" id="UP000030675">
    <property type="component" value="Unassembled WGS sequence"/>
</dbReference>
<proteinExistence type="predicted"/>
<organism evidence="1 2">
    <name type="scientific">Photobacterium leiognathi lrivu.4.1</name>
    <dbReference type="NCBI Taxonomy" id="1248232"/>
    <lineage>
        <taxon>Bacteria</taxon>
        <taxon>Pseudomonadati</taxon>
        <taxon>Pseudomonadota</taxon>
        <taxon>Gammaproteobacteria</taxon>
        <taxon>Vibrionales</taxon>
        <taxon>Vibrionaceae</taxon>
        <taxon>Photobacterium</taxon>
    </lineage>
</organism>
<sequence length="40" mass="4517">MHTQSAMTFVTCFCGCNITAQYAMCADNTRQLLMLSLKRI</sequence>
<reference evidence="2" key="1">
    <citation type="submission" date="2012-12" db="EMBL/GenBank/DDBJ databases">
        <title>Genome Sequence of Photobacterium leiognathi lrivu.4.1.</title>
        <authorList>
            <person name="Urbanczyk H."/>
            <person name="Ogura Y."/>
            <person name="Hayashi T."/>
            <person name="Dunlap P.V."/>
        </authorList>
    </citation>
    <scope>NUCLEOTIDE SEQUENCE [LARGE SCALE GENOMIC DNA]</scope>
    <source>
        <strain evidence="2">lrivu.4.1</strain>
    </source>
</reference>
<dbReference type="HOGENOM" id="CLU_3294027_0_0_6"/>
<dbReference type="AlphaFoldDB" id="V5F1X9"/>
<gene>
    <name evidence="1" type="ORF">PLEI_1209</name>
</gene>
<name>V5F1X9_PHOLE</name>
<dbReference type="RefSeq" id="WP_023932120.1">
    <property type="nucleotide sequence ID" value="NZ_DF196811.1"/>
</dbReference>
<evidence type="ECO:0000313" key="1">
    <source>
        <dbReference type="EMBL" id="GAD29558.1"/>
    </source>
</evidence>
<dbReference type="EMBL" id="DF196811">
    <property type="protein sequence ID" value="GAD29558.1"/>
    <property type="molecule type" value="Genomic_DNA"/>
</dbReference>
<accession>V5F1X9</accession>